<name>A0A1D8QWJ5_9PROT</name>
<accession>A0A1D8QWJ5</accession>
<sequence length="61" mass="6809">MSKTAAIGKFHLYAKRARLPLMYGGHMAVWFGILPRWCNIALAQPGWNGFSGRVNFHFSAG</sequence>
<dbReference type="Proteomes" id="UP000175973">
    <property type="component" value="Chromosome"/>
</dbReference>
<proteinExistence type="predicted"/>
<protein>
    <submittedName>
        <fullName evidence="1">Uncharacterized protein</fullName>
    </submittedName>
</protein>
<keyword evidence="2" id="KW-1185">Reference proteome</keyword>
<organism evidence="1 2">
    <name type="scientific">Acetobacter ascendens</name>
    <dbReference type="NCBI Taxonomy" id="481146"/>
    <lineage>
        <taxon>Bacteria</taxon>
        <taxon>Pseudomonadati</taxon>
        <taxon>Pseudomonadota</taxon>
        <taxon>Alphaproteobacteria</taxon>
        <taxon>Acetobacterales</taxon>
        <taxon>Acetobacteraceae</taxon>
        <taxon>Acetobacter</taxon>
    </lineage>
</organism>
<dbReference type="RefSeq" id="WP_070323421.1">
    <property type="nucleotide sequence ID" value="NZ_CP015164.1"/>
</dbReference>
<evidence type="ECO:0000313" key="2">
    <source>
        <dbReference type="Proteomes" id="UP000175973"/>
    </source>
</evidence>
<dbReference type="KEGG" id="aasc:A4S02_07710"/>
<dbReference type="AlphaFoldDB" id="A0A1D8QWJ5"/>
<reference evidence="2" key="1">
    <citation type="submission" date="2016-04" db="EMBL/GenBank/DDBJ databases">
        <authorList>
            <person name="Jeon C.O."/>
            <person name="Cho G.Y."/>
            <person name="Jeong H.I."/>
            <person name="Kim K.H."/>
        </authorList>
    </citation>
    <scope>NUCLEOTIDE SEQUENCE [LARGE SCALE GENOMIC DNA]</scope>
    <source>
        <strain evidence="2">LMG 1590</strain>
    </source>
</reference>
<dbReference type="EMBL" id="CP015164">
    <property type="protein sequence ID" value="AOW46674.1"/>
    <property type="molecule type" value="Genomic_DNA"/>
</dbReference>
<evidence type="ECO:0000313" key="1">
    <source>
        <dbReference type="EMBL" id="AOW46674.1"/>
    </source>
</evidence>
<gene>
    <name evidence="1" type="ORF">A4S02_07710</name>
</gene>